<evidence type="ECO:0000313" key="1">
    <source>
        <dbReference type="EMBL" id="POG62832.1"/>
    </source>
</evidence>
<evidence type="ECO:0000313" key="2">
    <source>
        <dbReference type="Proteomes" id="UP000018888"/>
    </source>
</evidence>
<dbReference type="Proteomes" id="UP000018888">
    <property type="component" value="Unassembled WGS sequence"/>
</dbReference>
<dbReference type="EMBL" id="AUPC02000287">
    <property type="protein sequence ID" value="POG62832.1"/>
    <property type="molecule type" value="Genomic_DNA"/>
</dbReference>
<feature type="non-terminal residue" evidence="1">
    <location>
        <position position="144"/>
    </location>
</feature>
<dbReference type="AlphaFoldDB" id="A0A2P4PBR8"/>
<organism evidence="1 2">
    <name type="scientific">Rhizophagus irregularis (strain DAOM 181602 / DAOM 197198 / MUCL 43194)</name>
    <name type="common">Arbuscular mycorrhizal fungus</name>
    <name type="synonym">Glomus intraradices</name>
    <dbReference type="NCBI Taxonomy" id="747089"/>
    <lineage>
        <taxon>Eukaryota</taxon>
        <taxon>Fungi</taxon>
        <taxon>Fungi incertae sedis</taxon>
        <taxon>Mucoromycota</taxon>
        <taxon>Glomeromycotina</taxon>
        <taxon>Glomeromycetes</taxon>
        <taxon>Glomerales</taxon>
        <taxon>Glomeraceae</taxon>
        <taxon>Rhizophagus</taxon>
    </lineage>
</organism>
<dbReference type="GO" id="GO:0003676">
    <property type="term" value="F:nucleic acid binding"/>
    <property type="evidence" value="ECO:0007669"/>
    <property type="project" value="InterPro"/>
</dbReference>
<evidence type="ECO:0008006" key="3">
    <source>
        <dbReference type="Google" id="ProtNLM"/>
    </source>
</evidence>
<protein>
    <recommendedName>
        <fullName evidence="3">Tc1-like transposase DDE domain-containing protein</fullName>
    </recommendedName>
</protein>
<dbReference type="PANTHER" id="PTHR46564">
    <property type="entry name" value="TRANSPOSASE"/>
    <property type="match status" value="1"/>
</dbReference>
<sequence length="144" mass="17084">LQDIVQEKVDYYLDELIYEMEIKTGKLVSIPTLCRSLQHCGITRKKLQKVAYKQNETLRDFFMYQIRIEYNAEQLIFIDETFKNERSVSYLYVDGFIAADIMEGSCDKDRFRTFIITQVLPQMNPYPGENSVLIMDNARIHYDE</sequence>
<reference evidence="1 2" key="2">
    <citation type="journal article" date="2018" name="New Phytol.">
        <title>High intraspecific genome diversity in the model arbuscular mycorrhizal symbiont Rhizophagus irregularis.</title>
        <authorList>
            <person name="Chen E.C.H."/>
            <person name="Morin E."/>
            <person name="Beaudet D."/>
            <person name="Noel J."/>
            <person name="Yildirir G."/>
            <person name="Ndikumana S."/>
            <person name="Charron P."/>
            <person name="St-Onge C."/>
            <person name="Giorgi J."/>
            <person name="Kruger M."/>
            <person name="Marton T."/>
            <person name="Ropars J."/>
            <person name="Grigoriev I.V."/>
            <person name="Hainaut M."/>
            <person name="Henrissat B."/>
            <person name="Roux C."/>
            <person name="Martin F."/>
            <person name="Corradi N."/>
        </authorList>
    </citation>
    <scope>NUCLEOTIDE SEQUENCE [LARGE SCALE GENOMIC DNA]</scope>
    <source>
        <strain evidence="1 2">DAOM 197198</strain>
    </source>
</reference>
<dbReference type="InterPro" id="IPR036397">
    <property type="entry name" value="RNaseH_sf"/>
</dbReference>
<gene>
    <name evidence="1" type="ORF">GLOIN_2v1435777</name>
</gene>
<name>A0A2P4PBR8_RHIID</name>
<reference evidence="1 2" key="1">
    <citation type="journal article" date="2013" name="Proc. Natl. Acad. Sci. U.S.A.">
        <title>Genome of an arbuscular mycorrhizal fungus provides insight into the oldest plant symbiosis.</title>
        <authorList>
            <person name="Tisserant E."/>
            <person name="Malbreil M."/>
            <person name="Kuo A."/>
            <person name="Kohler A."/>
            <person name="Symeonidi A."/>
            <person name="Balestrini R."/>
            <person name="Charron P."/>
            <person name="Duensing N."/>
            <person name="Frei Dit Frey N."/>
            <person name="Gianinazzi-Pearson V."/>
            <person name="Gilbert L.B."/>
            <person name="Handa Y."/>
            <person name="Herr J.R."/>
            <person name="Hijri M."/>
            <person name="Koul R."/>
            <person name="Kawaguchi M."/>
            <person name="Krajinski F."/>
            <person name="Lammers P.J."/>
            <person name="Masclaux F.G."/>
            <person name="Murat C."/>
            <person name="Morin E."/>
            <person name="Ndikumana S."/>
            <person name="Pagni M."/>
            <person name="Petitpierre D."/>
            <person name="Requena N."/>
            <person name="Rosikiewicz P."/>
            <person name="Riley R."/>
            <person name="Saito K."/>
            <person name="San Clemente H."/>
            <person name="Shapiro H."/>
            <person name="van Tuinen D."/>
            <person name="Becard G."/>
            <person name="Bonfante P."/>
            <person name="Paszkowski U."/>
            <person name="Shachar-Hill Y.Y."/>
            <person name="Tuskan G.A."/>
            <person name="Young P.W."/>
            <person name="Sanders I.R."/>
            <person name="Henrissat B."/>
            <person name="Rensing S.A."/>
            <person name="Grigoriev I.V."/>
            <person name="Corradi N."/>
            <person name="Roux C."/>
            <person name="Martin F."/>
        </authorList>
    </citation>
    <scope>NUCLEOTIDE SEQUENCE [LARGE SCALE GENOMIC DNA]</scope>
    <source>
        <strain evidence="1 2">DAOM 197198</strain>
    </source>
</reference>
<dbReference type="VEuPathDB" id="FungiDB:RhiirFUN_011055"/>
<proteinExistence type="predicted"/>
<accession>A0A2P4PBR8</accession>
<feature type="non-terminal residue" evidence="1">
    <location>
        <position position="1"/>
    </location>
</feature>
<keyword evidence="2" id="KW-1185">Reference proteome</keyword>
<dbReference type="Gene3D" id="3.30.420.10">
    <property type="entry name" value="Ribonuclease H-like superfamily/Ribonuclease H"/>
    <property type="match status" value="1"/>
</dbReference>
<comment type="caution">
    <text evidence="1">The sequence shown here is derived from an EMBL/GenBank/DDBJ whole genome shotgun (WGS) entry which is preliminary data.</text>
</comment>
<dbReference type="PANTHER" id="PTHR46564:SF1">
    <property type="entry name" value="TRANSPOSASE"/>
    <property type="match status" value="1"/>
</dbReference>